<evidence type="ECO:0000313" key="1">
    <source>
        <dbReference type="EMBL" id="KAJ9651969.1"/>
    </source>
</evidence>
<name>A0ACC2ZWH7_9EURO</name>
<organism evidence="1 2">
    <name type="scientific">Neophaeococcomyces mojaviensis</name>
    <dbReference type="NCBI Taxonomy" id="3383035"/>
    <lineage>
        <taxon>Eukaryota</taxon>
        <taxon>Fungi</taxon>
        <taxon>Dikarya</taxon>
        <taxon>Ascomycota</taxon>
        <taxon>Pezizomycotina</taxon>
        <taxon>Eurotiomycetes</taxon>
        <taxon>Chaetothyriomycetidae</taxon>
        <taxon>Chaetothyriales</taxon>
        <taxon>Chaetothyriales incertae sedis</taxon>
        <taxon>Neophaeococcomyces</taxon>
    </lineage>
</organism>
<evidence type="ECO:0000313" key="2">
    <source>
        <dbReference type="Proteomes" id="UP001172386"/>
    </source>
</evidence>
<dbReference type="Proteomes" id="UP001172386">
    <property type="component" value="Unassembled WGS sequence"/>
</dbReference>
<protein>
    <submittedName>
        <fullName evidence="1">Uncharacterized protein</fullName>
    </submittedName>
</protein>
<reference evidence="1" key="1">
    <citation type="submission" date="2022-10" db="EMBL/GenBank/DDBJ databases">
        <title>Culturing micro-colonial fungi from biological soil crusts in the Mojave desert and describing Neophaeococcomyces mojavensis, and introducing the new genera and species Taxawa tesnikishii.</title>
        <authorList>
            <person name="Kurbessoian T."/>
            <person name="Stajich J.E."/>
        </authorList>
    </citation>
    <scope>NUCLEOTIDE SEQUENCE</scope>
    <source>
        <strain evidence="1">JES_112</strain>
    </source>
</reference>
<accession>A0ACC2ZWH7</accession>
<proteinExistence type="predicted"/>
<keyword evidence="2" id="KW-1185">Reference proteome</keyword>
<gene>
    <name evidence="1" type="ORF">H2198_008795</name>
</gene>
<dbReference type="EMBL" id="JAPDRQ010000226">
    <property type="protein sequence ID" value="KAJ9651969.1"/>
    <property type="molecule type" value="Genomic_DNA"/>
</dbReference>
<feature type="non-terminal residue" evidence="1">
    <location>
        <position position="1"/>
    </location>
</feature>
<sequence length="398" mass="42741">GGIYNPSGLINASQANGGQGIVYVALNYRLGALGWLAGPSFQQQGGVSNAALYDQRLAIEWVKTNIHLFGGDPNQITLIGESAGGGSIMHQITAYGGLKGVSFQRAIPQSPGWFPISSPYIQENDTMNFFHNLNATTLADARAASSAQVITANLLTVYASPYGGYTFGPVVDGIFVPTQPGLSLLTNVSYAKNISVMAGHNTNEGPGFTPPYVRTDDDLRAYIRSNYPGAVPAVVDTILKLYPAVYDGTYPWKSPVDRTITIVTEQIFTCNTNYLARAYQNKTYNYQFGILPAVHGIDIYSTFYQGQGTNLSQSIYAPVANALQTYITNFAMTGNPNSPGLLSASGPVPYFPMQGNNASEMLLNYTITSPTSVAPAIGVVKDPTANERCAFWQKGLYL</sequence>
<comment type="caution">
    <text evidence="1">The sequence shown here is derived from an EMBL/GenBank/DDBJ whole genome shotgun (WGS) entry which is preliminary data.</text>
</comment>